<sequence>MKRKNSGVEIEVSETEKKVAYLGPPGTFTEEALRGMCQAYPNLAQATFIPLPTIADCLLACGRKETDYAMVPMENSIEGSVNMTMDWLIHHVELLIQGEIALLISHHALVHPVRKDSPLSEVETVLSHPQAIAQCHQFIRRHCPGAKIKYTKSTAEAAEYVAGHPEEPLLAIGPGTAGQRYGLYDKAAHIEDYPNNYTRFVLVGHEPLSDKPVLTNGQQLEYKTTIQVTLKEDFPGALHQVLSAFAWRRLNLTRIESRPTKKKLGSYFFIIDIGLGMDEALIPGAIAEIEALGCHVRLLGSYPCIIPAYAAMPSKTS</sequence>
<keyword evidence="4 10" id="KW-0028">Amino-acid biosynthesis</keyword>
<reference evidence="13 14" key="1">
    <citation type="journal article" date="2020" name="Extremophiles">
        <title>Genomic analysis of Caldalkalibacillus thermarum TA2.A1 reveals aerobic alkaliphilic metabolism and evolutionary hallmarks linking alkaliphilic bacteria and plant life.</title>
        <authorList>
            <person name="de Jong S.I."/>
            <person name="van den Broek M.A."/>
            <person name="Merkel A.Y."/>
            <person name="de la Torre Cortes P."/>
            <person name="Kalamorz F."/>
            <person name="Cook G.M."/>
            <person name="van Loosdrecht M.C.M."/>
            <person name="McMillan D.G.G."/>
        </authorList>
    </citation>
    <scope>NUCLEOTIDE SEQUENCE [LARGE SCALE GENOMIC DNA]</scope>
    <source>
        <strain evidence="13 14">TA2.A1</strain>
    </source>
</reference>
<dbReference type="PROSITE" id="PS51671">
    <property type="entry name" value="ACT"/>
    <property type="match status" value="1"/>
</dbReference>
<evidence type="ECO:0000256" key="9">
    <source>
        <dbReference type="PIRSR" id="PIRSR001500-2"/>
    </source>
</evidence>
<dbReference type="Pfam" id="PF01842">
    <property type="entry name" value="ACT"/>
    <property type="match status" value="1"/>
</dbReference>
<evidence type="ECO:0000256" key="10">
    <source>
        <dbReference type="RuleBase" id="RU361254"/>
    </source>
</evidence>
<accession>A0A8X8I9E8</accession>
<dbReference type="KEGG" id="cthu:HUR95_16900"/>
<dbReference type="EMBL" id="CP082237">
    <property type="protein sequence ID" value="QZT33857.1"/>
    <property type="molecule type" value="Genomic_DNA"/>
</dbReference>
<dbReference type="NCBIfam" id="NF008865">
    <property type="entry name" value="PRK11898.1"/>
    <property type="match status" value="1"/>
</dbReference>
<dbReference type="CDD" id="cd13633">
    <property type="entry name" value="PBP2_Sa-PDT_like"/>
    <property type="match status" value="1"/>
</dbReference>
<dbReference type="InterPro" id="IPR045865">
    <property type="entry name" value="ACT-like_dom_sf"/>
</dbReference>
<dbReference type="SUPFAM" id="SSF53850">
    <property type="entry name" value="Periplasmic binding protein-like II"/>
    <property type="match status" value="1"/>
</dbReference>
<dbReference type="AlphaFoldDB" id="A0A8X8I9E8"/>
<dbReference type="OrthoDB" id="9802281at2"/>
<dbReference type="EC" id="4.2.1.51" evidence="2 10"/>
<evidence type="ECO:0000256" key="7">
    <source>
        <dbReference type="ARBA" id="ARBA00023239"/>
    </source>
</evidence>
<gene>
    <name evidence="10 13" type="primary">pheA</name>
    <name evidence="13" type="ORF">HUR95_16900</name>
</gene>
<evidence type="ECO:0000256" key="6">
    <source>
        <dbReference type="ARBA" id="ARBA00023222"/>
    </source>
</evidence>
<protein>
    <recommendedName>
        <fullName evidence="3 10">Prephenate dehydratase</fullName>
        <shortName evidence="10">PDT</shortName>
        <ecNumber evidence="2 10">4.2.1.51</ecNumber>
    </recommendedName>
</protein>
<dbReference type="PANTHER" id="PTHR21022">
    <property type="entry name" value="PREPHENATE DEHYDRATASE P PROTEIN"/>
    <property type="match status" value="1"/>
</dbReference>
<evidence type="ECO:0000256" key="8">
    <source>
        <dbReference type="ARBA" id="ARBA00047848"/>
    </source>
</evidence>
<evidence type="ECO:0000259" key="11">
    <source>
        <dbReference type="PROSITE" id="PS51171"/>
    </source>
</evidence>
<feature type="site" description="Essential for prephenate dehydratase activity" evidence="9">
    <location>
        <position position="198"/>
    </location>
</feature>
<name>A0A8X8I9E8_CALTT</name>
<dbReference type="InterPro" id="IPR018528">
    <property type="entry name" value="Preph_deHydtase_CS"/>
</dbReference>
<proteinExistence type="predicted"/>
<dbReference type="PANTHER" id="PTHR21022:SF19">
    <property type="entry name" value="PREPHENATE DEHYDRATASE-RELATED"/>
    <property type="match status" value="1"/>
</dbReference>
<dbReference type="GO" id="GO:0005737">
    <property type="term" value="C:cytoplasm"/>
    <property type="evidence" value="ECO:0007669"/>
    <property type="project" value="TreeGrafter"/>
</dbReference>
<dbReference type="InterPro" id="IPR002912">
    <property type="entry name" value="ACT_dom"/>
</dbReference>
<dbReference type="Gene3D" id="3.40.190.10">
    <property type="entry name" value="Periplasmic binding protein-like II"/>
    <property type="match status" value="2"/>
</dbReference>
<dbReference type="Proteomes" id="UP000825179">
    <property type="component" value="Chromosome"/>
</dbReference>
<evidence type="ECO:0000313" key="13">
    <source>
        <dbReference type="EMBL" id="QZT33857.1"/>
    </source>
</evidence>
<dbReference type="SUPFAM" id="SSF55021">
    <property type="entry name" value="ACT-like"/>
    <property type="match status" value="1"/>
</dbReference>
<dbReference type="RefSeq" id="WP_042684092.1">
    <property type="nucleotide sequence ID" value="NZ_AFCE01000070.1"/>
</dbReference>
<dbReference type="PROSITE" id="PS51171">
    <property type="entry name" value="PREPHENATE_DEHYDR_3"/>
    <property type="match status" value="1"/>
</dbReference>
<evidence type="ECO:0000256" key="3">
    <source>
        <dbReference type="ARBA" id="ARBA00021872"/>
    </source>
</evidence>
<keyword evidence="14" id="KW-1185">Reference proteome</keyword>
<keyword evidence="6 10" id="KW-0584">Phenylalanine biosynthesis</keyword>
<dbReference type="PIRSF" id="PIRSF001500">
    <property type="entry name" value="Chor_mut_pdt_Ppr"/>
    <property type="match status" value="1"/>
</dbReference>
<dbReference type="CDD" id="cd04905">
    <property type="entry name" value="ACT_CM-PDT"/>
    <property type="match status" value="1"/>
</dbReference>
<evidence type="ECO:0000259" key="12">
    <source>
        <dbReference type="PROSITE" id="PS51671"/>
    </source>
</evidence>
<comment type="pathway">
    <text evidence="1 10">Amino-acid biosynthesis; L-phenylalanine biosynthesis; phenylpyruvate from prephenate: step 1/1.</text>
</comment>
<dbReference type="Gene3D" id="3.30.70.260">
    <property type="match status" value="1"/>
</dbReference>
<organism evidence="13 14">
    <name type="scientific">Caldalkalibacillus thermarum (strain TA2.A1)</name>
    <dbReference type="NCBI Taxonomy" id="986075"/>
    <lineage>
        <taxon>Bacteria</taxon>
        <taxon>Bacillati</taxon>
        <taxon>Bacillota</taxon>
        <taxon>Bacilli</taxon>
        <taxon>Bacillales</taxon>
        <taxon>Bacillaceae</taxon>
        <taxon>Caldalkalibacillus</taxon>
    </lineage>
</organism>
<evidence type="ECO:0000256" key="1">
    <source>
        <dbReference type="ARBA" id="ARBA00004741"/>
    </source>
</evidence>
<keyword evidence="5 10" id="KW-0057">Aromatic amino acid biosynthesis</keyword>
<dbReference type="InterPro" id="IPR001086">
    <property type="entry name" value="Preph_deHydtase"/>
</dbReference>
<comment type="catalytic activity">
    <reaction evidence="8 10">
        <text>prephenate + H(+) = 3-phenylpyruvate + CO2 + H2O</text>
        <dbReference type="Rhea" id="RHEA:21648"/>
        <dbReference type="ChEBI" id="CHEBI:15377"/>
        <dbReference type="ChEBI" id="CHEBI:15378"/>
        <dbReference type="ChEBI" id="CHEBI:16526"/>
        <dbReference type="ChEBI" id="CHEBI:18005"/>
        <dbReference type="ChEBI" id="CHEBI:29934"/>
        <dbReference type="EC" id="4.2.1.51"/>
    </reaction>
</comment>
<dbReference type="InterPro" id="IPR008242">
    <property type="entry name" value="Chor_mutase/pphenate_deHydtase"/>
</dbReference>
<evidence type="ECO:0000256" key="4">
    <source>
        <dbReference type="ARBA" id="ARBA00022605"/>
    </source>
</evidence>
<feature type="domain" description="ACT" evidence="12">
    <location>
        <begin position="226"/>
        <end position="303"/>
    </location>
</feature>
<evidence type="ECO:0000256" key="2">
    <source>
        <dbReference type="ARBA" id="ARBA00013147"/>
    </source>
</evidence>
<dbReference type="Pfam" id="PF00800">
    <property type="entry name" value="PDT"/>
    <property type="match status" value="1"/>
</dbReference>
<dbReference type="GO" id="GO:0009094">
    <property type="term" value="P:L-phenylalanine biosynthetic process"/>
    <property type="evidence" value="ECO:0007669"/>
    <property type="project" value="UniProtKB-KW"/>
</dbReference>
<dbReference type="GO" id="GO:0004664">
    <property type="term" value="F:prephenate dehydratase activity"/>
    <property type="evidence" value="ECO:0007669"/>
    <property type="project" value="UniProtKB-UniRule"/>
</dbReference>
<dbReference type="PROSITE" id="PS00858">
    <property type="entry name" value="PREPHENATE_DEHYDR_2"/>
    <property type="match status" value="1"/>
</dbReference>
<evidence type="ECO:0000313" key="14">
    <source>
        <dbReference type="Proteomes" id="UP000825179"/>
    </source>
</evidence>
<keyword evidence="7 10" id="KW-0456">Lyase</keyword>
<evidence type="ECO:0000256" key="5">
    <source>
        <dbReference type="ARBA" id="ARBA00023141"/>
    </source>
</evidence>
<feature type="domain" description="Prephenate dehydratase" evidence="11">
    <location>
        <begin position="18"/>
        <end position="205"/>
    </location>
</feature>